<evidence type="ECO:0000256" key="2">
    <source>
        <dbReference type="ARBA" id="ARBA00022692"/>
    </source>
</evidence>
<proteinExistence type="predicted"/>
<dbReference type="RefSeq" id="WP_243251771.1">
    <property type="nucleotide sequence ID" value="NZ_CP084959.1"/>
</dbReference>
<feature type="transmembrane region" description="Helical" evidence="5">
    <location>
        <begin position="210"/>
        <end position="230"/>
    </location>
</feature>
<dbReference type="GO" id="GO:0030026">
    <property type="term" value="P:intracellular manganese ion homeostasis"/>
    <property type="evidence" value="ECO:0007669"/>
    <property type="project" value="InterPro"/>
</dbReference>
<dbReference type="PANTHER" id="PTHR31851">
    <property type="entry name" value="FE(2+)/MN(2+) TRANSPORTER PCL1"/>
    <property type="match status" value="1"/>
</dbReference>
<feature type="transmembrane region" description="Helical" evidence="5">
    <location>
        <begin position="20"/>
        <end position="43"/>
    </location>
</feature>
<dbReference type="Pfam" id="PF01988">
    <property type="entry name" value="VIT1"/>
    <property type="match status" value="1"/>
</dbReference>
<dbReference type="GO" id="GO:0012505">
    <property type="term" value="C:endomembrane system"/>
    <property type="evidence" value="ECO:0007669"/>
    <property type="project" value="UniProtKB-SubCell"/>
</dbReference>
<keyword evidence="3 5" id="KW-1133">Transmembrane helix</keyword>
<protein>
    <recommendedName>
        <fullName evidence="8">VIT family protein</fullName>
    </recommendedName>
</protein>
<gene>
    <name evidence="6" type="ORF">DSM110277_01445</name>
</gene>
<evidence type="ECO:0000256" key="5">
    <source>
        <dbReference type="SAM" id="Phobius"/>
    </source>
</evidence>
<dbReference type="Proteomes" id="UP000830781">
    <property type="component" value="Chromosome"/>
</dbReference>
<dbReference type="CDD" id="cd02432">
    <property type="entry name" value="Nodulin-21_like_1"/>
    <property type="match status" value="1"/>
</dbReference>
<dbReference type="AlphaFoldDB" id="A0AAX3AES3"/>
<accession>A0AAX3AES3</accession>
<feature type="transmembrane region" description="Helical" evidence="5">
    <location>
        <begin position="149"/>
        <end position="170"/>
    </location>
</feature>
<evidence type="ECO:0000256" key="3">
    <source>
        <dbReference type="ARBA" id="ARBA00022989"/>
    </source>
</evidence>
<evidence type="ECO:0008006" key="8">
    <source>
        <dbReference type="Google" id="ProtNLM"/>
    </source>
</evidence>
<dbReference type="GO" id="GO:0005384">
    <property type="term" value="F:manganese ion transmembrane transporter activity"/>
    <property type="evidence" value="ECO:0007669"/>
    <property type="project" value="InterPro"/>
</dbReference>
<keyword evidence="4 5" id="KW-0472">Membrane</keyword>
<dbReference type="EMBL" id="CP084959">
    <property type="protein sequence ID" value="UOA23033.1"/>
    <property type="molecule type" value="Genomic_DNA"/>
</dbReference>
<evidence type="ECO:0000256" key="1">
    <source>
        <dbReference type="ARBA" id="ARBA00004127"/>
    </source>
</evidence>
<keyword evidence="7" id="KW-1185">Reference proteome</keyword>
<organism evidence="6 7">
    <name type="scientific">Sulfitobacter pontiacus</name>
    <dbReference type="NCBI Taxonomy" id="60137"/>
    <lineage>
        <taxon>Bacteria</taxon>
        <taxon>Pseudomonadati</taxon>
        <taxon>Pseudomonadota</taxon>
        <taxon>Alphaproteobacteria</taxon>
        <taxon>Rhodobacterales</taxon>
        <taxon>Roseobacteraceae</taxon>
        <taxon>Sulfitobacter</taxon>
    </lineage>
</organism>
<feature type="transmembrane region" description="Helical" evidence="5">
    <location>
        <begin position="176"/>
        <end position="198"/>
    </location>
</feature>
<reference evidence="7" key="1">
    <citation type="journal article" date="2022" name="Microorganisms">
        <title>Beyond the ABCs#Discovery of Three New Plasmid Types in Rhodobacterales (RepQ, RepY, RepW).</title>
        <authorList>
            <person name="Freese H.M."/>
            <person name="Ringel V."/>
            <person name="Overmann J."/>
            <person name="Petersen J."/>
        </authorList>
    </citation>
    <scope>NUCLEOTIDE SEQUENCE [LARGE SCALE GENOMIC DNA]</scope>
    <source>
        <strain evidence="7">DSM 110277</strain>
    </source>
</reference>
<evidence type="ECO:0000313" key="7">
    <source>
        <dbReference type="Proteomes" id="UP000830781"/>
    </source>
</evidence>
<feature type="transmembrane region" description="Helical" evidence="5">
    <location>
        <begin position="49"/>
        <end position="70"/>
    </location>
</feature>
<keyword evidence="2 5" id="KW-0812">Transmembrane</keyword>
<comment type="subcellular location">
    <subcellularLocation>
        <location evidence="1">Endomembrane system</location>
        <topology evidence="1">Multi-pass membrane protein</topology>
    </subcellularLocation>
</comment>
<dbReference type="InterPro" id="IPR008217">
    <property type="entry name" value="Ccc1_fam"/>
</dbReference>
<evidence type="ECO:0000313" key="6">
    <source>
        <dbReference type="EMBL" id="UOA23033.1"/>
    </source>
</evidence>
<sequence>MVEEAHDQKHYSGRSGWLRAAVLGANDGLLSTSSLIVGVAAAATSSSQIVLAGVAGLVAGAMSMAAGEYVSVSSQSDTEKADIALEKAELVRNPGGELEELREILISRGMSRATAIKAADEMTAYDAIGTHVREEIGLSEVNSANPIQAGLASAVAFIVGGLPPVVVSLVSPTGLLAYLVAITTVAMLLMLGAAGAKLGGAPMGKAALRVAFWGVIAMTVTHIVGSMIGAQI</sequence>
<name>A0AAX3AES3_9RHOB</name>
<evidence type="ECO:0000256" key="4">
    <source>
        <dbReference type="ARBA" id="ARBA00023136"/>
    </source>
</evidence>